<evidence type="ECO:0000313" key="10">
    <source>
        <dbReference type="EMBL" id="ABJ88805.1"/>
    </source>
</evidence>
<feature type="domain" description="ABC3 transporter permease C-terminal" evidence="8">
    <location>
        <begin position="351"/>
        <end position="469"/>
    </location>
</feature>
<dbReference type="PANTHER" id="PTHR30572:SF4">
    <property type="entry name" value="ABC TRANSPORTER PERMEASE YTRF"/>
    <property type="match status" value="1"/>
</dbReference>
<dbReference type="GO" id="GO:0005886">
    <property type="term" value="C:plasma membrane"/>
    <property type="evidence" value="ECO:0007669"/>
    <property type="project" value="UniProtKB-SubCell"/>
</dbReference>
<feature type="transmembrane region" description="Helical" evidence="7">
    <location>
        <begin position="439"/>
        <end position="461"/>
    </location>
</feature>
<dbReference type="STRING" id="234267.Acid_7911"/>
<sequence>MSFFRRRKFERDMETELAFHIDAYIEDLVRSGLDPREAARRARLEFGAMDAAKDDCRRVSGFHWIDELRADLRYTLRTFRRNPGYASIAILSLALGIGANTAIFGLVDAVLLRILPVRDPGRLVFVQNVGTQGQNGGPPYPCFELLRDRARSFETVAAFSPSNMEVVLDHGREQVRGVWVSGNFYSLLGVKPLLGRALSPSDDETVGRGGPDGPVAVISRAYWLQRFGGDPGVIGRNLGDTTIVGVMPSEVMSLEPGRPIDIAVPMALSDPVMLRERGSWWLDVVARLKPGVRPEQARAESDALFQAYMSDISMSPATRKLAFDHIELAPAGAGMDRLRLRFLKPLAALLILAGLVLLAACVTVANLMLARATARQKEFAVRLAIGAGRGRLMRQTLTESLVLVGAACLLGIVLARQGQTALAAFFAEGNSQIILDLVLNGRILLFTLAVSLLTGLTFGLLPALRAAAVDPATGLQAGARGIAGSRAGLRITRALVVLQVALSMVLLACAGVFVHSLQRLQSVDAGFTREGILTMEVAPEKTWFGKPEWLALQNDVLDRIRRMPGVRSAAWSTMTPLSGRDRGVVMQLPGRQARPEIDNIHMVSVSPEYFATLESPLLQGRAFTASDGPGAPHVAILNQAAARFYFGDTSPIGRQVVFPFRASKAAADYEIVGVVKDAKHASLRAEPWRFVYLPIPQAIDRINRVALSVRCIGDPVQLAAPIQKELHNARATLLITNVSTIEKQVELSLMRERLVSTLSITFGAVALLLSCIGLYGILAYTVTSRTTEIGIRLALGATRAGMVWLILREAVVLAISGIVIGIPASWAVGKFSRALLFGVEPFDLLPIATAILVLLVFAALAGFIPARRAGRLDPMSALRSE</sequence>
<dbReference type="Pfam" id="PF12704">
    <property type="entry name" value="MacB_PCD"/>
    <property type="match status" value="2"/>
</dbReference>
<dbReference type="KEGG" id="sus:Acid_7911"/>
<evidence type="ECO:0000256" key="2">
    <source>
        <dbReference type="ARBA" id="ARBA00022475"/>
    </source>
</evidence>
<dbReference type="EMBL" id="CP000473">
    <property type="protein sequence ID" value="ABJ88805.1"/>
    <property type="molecule type" value="Genomic_DNA"/>
</dbReference>
<dbReference type="PANTHER" id="PTHR30572">
    <property type="entry name" value="MEMBRANE COMPONENT OF TRANSPORTER-RELATED"/>
    <property type="match status" value="1"/>
</dbReference>
<evidence type="ECO:0000256" key="4">
    <source>
        <dbReference type="ARBA" id="ARBA00022989"/>
    </source>
</evidence>
<dbReference type="NCBIfam" id="TIGR03434">
    <property type="entry name" value="ADOP"/>
    <property type="match status" value="1"/>
</dbReference>
<gene>
    <name evidence="10" type="ordered locus">Acid_7911</name>
</gene>
<proteinExistence type="inferred from homology"/>
<dbReference type="AlphaFoldDB" id="Q01NG5"/>
<feature type="domain" description="ABC3 transporter permease C-terminal" evidence="8">
    <location>
        <begin position="761"/>
        <end position="874"/>
    </location>
</feature>
<dbReference type="NCBIfam" id="NF038403">
    <property type="entry name" value="perm_prefix_1"/>
    <property type="match status" value="1"/>
</dbReference>
<dbReference type="InterPro" id="IPR025857">
    <property type="entry name" value="MacB_PCD"/>
</dbReference>
<dbReference type="Pfam" id="PF02687">
    <property type="entry name" value="FtsX"/>
    <property type="match status" value="2"/>
</dbReference>
<dbReference type="GO" id="GO:0022857">
    <property type="term" value="F:transmembrane transporter activity"/>
    <property type="evidence" value="ECO:0007669"/>
    <property type="project" value="TreeGrafter"/>
</dbReference>
<feature type="transmembrane region" description="Helical" evidence="7">
    <location>
        <begin position="758"/>
        <end position="782"/>
    </location>
</feature>
<comment type="similarity">
    <text evidence="6">Belongs to the ABC-4 integral membrane protein family.</text>
</comment>
<feature type="transmembrane region" description="Helical" evidence="7">
    <location>
        <begin position="494"/>
        <end position="514"/>
    </location>
</feature>
<feature type="domain" description="MacB-like periplasmic core" evidence="9">
    <location>
        <begin position="88"/>
        <end position="301"/>
    </location>
</feature>
<dbReference type="eggNOG" id="COG0577">
    <property type="taxonomic scope" value="Bacteria"/>
</dbReference>
<dbReference type="InterPro" id="IPR047928">
    <property type="entry name" value="Perm_prefix_1"/>
</dbReference>
<name>Q01NG5_SOLUE</name>
<organism evidence="10">
    <name type="scientific">Solibacter usitatus (strain Ellin6076)</name>
    <dbReference type="NCBI Taxonomy" id="234267"/>
    <lineage>
        <taxon>Bacteria</taxon>
        <taxon>Pseudomonadati</taxon>
        <taxon>Acidobacteriota</taxon>
        <taxon>Terriglobia</taxon>
        <taxon>Bryobacterales</taxon>
        <taxon>Solibacteraceae</taxon>
        <taxon>Candidatus Solibacter</taxon>
    </lineage>
</organism>
<comment type="subcellular location">
    <subcellularLocation>
        <location evidence="1">Cell membrane</location>
        <topology evidence="1">Multi-pass membrane protein</topology>
    </subcellularLocation>
</comment>
<dbReference type="InterPro" id="IPR003838">
    <property type="entry name" value="ABC3_permease_C"/>
</dbReference>
<evidence type="ECO:0000256" key="7">
    <source>
        <dbReference type="SAM" id="Phobius"/>
    </source>
</evidence>
<keyword evidence="2" id="KW-1003">Cell membrane</keyword>
<reference evidence="10" key="1">
    <citation type="submission" date="2006-10" db="EMBL/GenBank/DDBJ databases">
        <title>Complete sequence of Solibacter usitatus Ellin6076.</title>
        <authorList>
            <consortium name="US DOE Joint Genome Institute"/>
            <person name="Copeland A."/>
            <person name="Lucas S."/>
            <person name="Lapidus A."/>
            <person name="Barry K."/>
            <person name="Detter J.C."/>
            <person name="Glavina del Rio T."/>
            <person name="Hammon N."/>
            <person name="Israni S."/>
            <person name="Dalin E."/>
            <person name="Tice H."/>
            <person name="Pitluck S."/>
            <person name="Thompson L.S."/>
            <person name="Brettin T."/>
            <person name="Bruce D."/>
            <person name="Han C."/>
            <person name="Tapia R."/>
            <person name="Gilna P."/>
            <person name="Schmutz J."/>
            <person name="Larimer F."/>
            <person name="Land M."/>
            <person name="Hauser L."/>
            <person name="Kyrpides N."/>
            <person name="Mikhailova N."/>
            <person name="Janssen P.H."/>
            <person name="Kuske C.R."/>
            <person name="Richardson P."/>
        </authorList>
    </citation>
    <scope>NUCLEOTIDE SEQUENCE</scope>
    <source>
        <strain evidence="10">Ellin6076</strain>
    </source>
</reference>
<feature type="transmembrane region" description="Helical" evidence="7">
    <location>
        <begin position="346"/>
        <end position="369"/>
    </location>
</feature>
<dbReference type="InterPro" id="IPR017800">
    <property type="entry name" value="ADOP"/>
</dbReference>
<evidence type="ECO:0000259" key="9">
    <source>
        <dbReference type="Pfam" id="PF12704"/>
    </source>
</evidence>
<keyword evidence="5 7" id="KW-0472">Membrane</keyword>
<keyword evidence="4 7" id="KW-1133">Transmembrane helix</keyword>
<feature type="transmembrane region" description="Helical" evidence="7">
    <location>
        <begin position="85"/>
        <end position="107"/>
    </location>
</feature>
<evidence type="ECO:0000256" key="1">
    <source>
        <dbReference type="ARBA" id="ARBA00004651"/>
    </source>
</evidence>
<evidence type="ECO:0008006" key="11">
    <source>
        <dbReference type="Google" id="ProtNLM"/>
    </source>
</evidence>
<dbReference type="InParanoid" id="Q01NG5"/>
<dbReference type="OrthoDB" id="98660at2"/>
<accession>Q01NG5</accession>
<feature type="transmembrane region" description="Helical" evidence="7">
    <location>
        <begin position="401"/>
        <end position="427"/>
    </location>
</feature>
<evidence type="ECO:0000259" key="8">
    <source>
        <dbReference type="Pfam" id="PF02687"/>
    </source>
</evidence>
<protein>
    <recommendedName>
        <fullName evidence="11">Permease</fullName>
    </recommendedName>
</protein>
<feature type="transmembrane region" description="Helical" evidence="7">
    <location>
        <begin position="844"/>
        <end position="866"/>
    </location>
</feature>
<evidence type="ECO:0000256" key="3">
    <source>
        <dbReference type="ARBA" id="ARBA00022692"/>
    </source>
</evidence>
<feature type="transmembrane region" description="Helical" evidence="7">
    <location>
        <begin position="803"/>
        <end position="824"/>
    </location>
</feature>
<keyword evidence="3 7" id="KW-0812">Transmembrane</keyword>
<evidence type="ECO:0000256" key="6">
    <source>
        <dbReference type="ARBA" id="ARBA00038076"/>
    </source>
</evidence>
<feature type="domain" description="MacB-like periplasmic core" evidence="9">
    <location>
        <begin position="494"/>
        <end position="707"/>
    </location>
</feature>
<dbReference type="HOGENOM" id="CLU_009433_1_0_0"/>
<dbReference type="InterPro" id="IPR050250">
    <property type="entry name" value="Macrolide_Exporter_MacB"/>
</dbReference>
<evidence type="ECO:0000256" key="5">
    <source>
        <dbReference type="ARBA" id="ARBA00023136"/>
    </source>
</evidence>